<evidence type="ECO:0000259" key="2">
    <source>
        <dbReference type="PROSITE" id="PS50110"/>
    </source>
</evidence>
<dbReference type="AlphaFoldDB" id="A0A0W8G2E8"/>
<reference evidence="3" key="1">
    <citation type="journal article" date="2015" name="Proc. Natl. Acad. Sci. U.S.A.">
        <title>Networks of energetic and metabolic interactions define dynamics in microbial communities.</title>
        <authorList>
            <person name="Embree M."/>
            <person name="Liu J.K."/>
            <person name="Al-Bassam M.M."/>
            <person name="Zengler K."/>
        </authorList>
    </citation>
    <scope>NUCLEOTIDE SEQUENCE</scope>
</reference>
<dbReference type="PANTHER" id="PTHR44591:SF25">
    <property type="entry name" value="CHEMOTAXIS TWO-COMPONENT RESPONSE REGULATOR"/>
    <property type="match status" value="1"/>
</dbReference>
<comment type="caution">
    <text evidence="3">The sequence shown here is derived from an EMBL/GenBank/DDBJ whole genome shotgun (WGS) entry which is preliminary data.</text>
</comment>
<accession>A0A0W8G2E8</accession>
<dbReference type="InterPro" id="IPR001789">
    <property type="entry name" value="Sig_transdc_resp-reg_receiver"/>
</dbReference>
<dbReference type="InterPro" id="IPR050595">
    <property type="entry name" value="Bact_response_regulator"/>
</dbReference>
<keyword evidence="3" id="KW-0675">Receptor</keyword>
<protein>
    <submittedName>
        <fullName evidence="3">Chemotaxis regulator-transmits chemoreceptor signals to flagelllar motor components chey</fullName>
    </submittedName>
</protein>
<dbReference type="EMBL" id="LNQE01000355">
    <property type="protein sequence ID" value="KUG27180.1"/>
    <property type="molecule type" value="Genomic_DNA"/>
</dbReference>
<evidence type="ECO:0000256" key="1">
    <source>
        <dbReference type="ARBA" id="ARBA00022553"/>
    </source>
</evidence>
<dbReference type="PANTHER" id="PTHR44591">
    <property type="entry name" value="STRESS RESPONSE REGULATOR PROTEIN 1"/>
    <property type="match status" value="1"/>
</dbReference>
<dbReference type="SUPFAM" id="SSF52172">
    <property type="entry name" value="CheY-like"/>
    <property type="match status" value="1"/>
</dbReference>
<evidence type="ECO:0000313" key="3">
    <source>
        <dbReference type="EMBL" id="KUG27180.1"/>
    </source>
</evidence>
<dbReference type="SMART" id="SM00448">
    <property type="entry name" value="REC"/>
    <property type="match status" value="1"/>
</dbReference>
<dbReference type="InterPro" id="IPR011006">
    <property type="entry name" value="CheY-like_superfamily"/>
</dbReference>
<name>A0A0W8G2E8_9ZZZZ</name>
<feature type="domain" description="Response regulatory" evidence="2">
    <location>
        <begin position="14"/>
        <end position="131"/>
    </location>
</feature>
<keyword evidence="1" id="KW-0597">Phosphoprotein</keyword>
<organism evidence="3">
    <name type="scientific">hydrocarbon metagenome</name>
    <dbReference type="NCBI Taxonomy" id="938273"/>
    <lineage>
        <taxon>unclassified sequences</taxon>
        <taxon>metagenomes</taxon>
        <taxon>ecological metagenomes</taxon>
    </lineage>
</organism>
<sequence length="132" mass="14865">MARKRLEDKGMAKHILIVDDSKTVRNLVAFIMKKEGFKVTAAEDGLDGLEKLYSEQKIDLIISDINMPRMDGITFIKTVREQDAYRDIPIVVLSTEGQENDIQKGLSIGANLYLVKPAQPEMMVKNIKMLLG</sequence>
<proteinExistence type="predicted"/>
<dbReference type="Gene3D" id="3.40.50.2300">
    <property type="match status" value="1"/>
</dbReference>
<dbReference type="PROSITE" id="PS50110">
    <property type="entry name" value="RESPONSE_REGULATORY"/>
    <property type="match status" value="1"/>
</dbReference>
<dbReference type="Pfam" id="PF00072">
    <property type="entry name" value="Response_reg"/>
    <property type="match status" value="1"/>
</dbReference>
<dbReference type="GO" id="GO:0000160">
    <property type="term" value="P:phosphorelay signal transduction system"/>
    <property type="evidence" value="ECO:0007669"/>
    <property type="project" value="InterPro"/>
</dbReference>
<gene>
    <name evidence="3" type="ORF">ASZ90_002974</name>
</gene>